<dbReference type="AlphaFoldDB" id="A0AAN9VUP5"/>
<keyword evidence="5" id="KW-0679">Respiratory chain</keyword>
<dbReference type="EMBL" id="JAZDUA010000055">
    <property type="protein sequence ID" value="KAK7870578.1"/>
    <property type="molecule type" value="Genomic_DNA"/>
</dbReference>
<keyword evidence="7" id="KW-0249">Electron transport</keyword>
<dbReference type="PANTHER" id="PTHR13094">
    <property type="entry name" value="NADH-UBIQUINONE OXIDOREDUCTASE PDSW SUBUNIT"/>
    <property type="match status" value="1"/>
</dbReference>
<evidence type="ECO:0000256" key="3">
    <source>
        <dbReference type="ARBA" id="ARBA00014109"/>
    </source>
</evidence>
<dbReference type="Proteomes" id="UP001378592">
    <property type="component" value="Unassembled WGS sequence"/>
</dbReference>
<evidence type="ECO:0000256" key="6">
    <source>
        <dbReference type="ARBA" id="ARBA00022792"/>
    </source>
</evidence>
<evidence type="ECO:0000256" key="2">
    <source>
        <dbReference type="ARBA" id="ARBA00008317"/>
    </source>
</evidence>
<dbReference type="GO" id="GO:0005743">
    <property type="term" value="C:mitochondrial inner membrane"/>
    <property type="evidence" value="ECO:0007669"/>
    <property type="project" value="UniProtKB-SubCell"/>
</dbReference>
<organism evidence="10 11">
    <name type="scientific">Gryllus longicercus</name>
    <dbReference type="NCBI Taxonomy" id="2509291"/>
    <lineage>
        <taxon>Eukaryota</taxon>
        <taxon>Metazoa</taxon>
        <taxon>Ecdysozoa</taxon>
        <taxon>Arthropoda</taxon>
        <taxon>Hexapoda</taxon>
        <taxon>Insecta</taxon>
        <taxon>Pterygota</taxon>
        <taxon>Neoptera</taxon>
        <taxon>Polyneoptera</taxon>
        <taxon>Orthoptera</taxon>
        <taxon>Ensifera</taxon>
        <taxon>Gryllidea</taxon>
        <taxon>Grylloidea</taxon>
        <taxon>Gryllidae</taxon>
        <taxon>Gryllinae</taxon>
        <taxon>Gryllus</taxon>
    </lineage>
</organism>
<evidence type="ECO:0000256" key="9">
    <source>
        <dbReference type="ARBA" id="ARBA00023136"/>
    </source>
</evidence>
<dbReference type="InterPro" id="IPR019377">
    <property type="entry name" value="NADH_UbQ_OxRdtase_su10"/>
</dbReference>
<dbReference type="PANTHER" id="PTHR13094:SF1">
    <property type="entry name" value="NADH DEHYDROGENASE [UBIQUINONE] 1 BETA SUBCOMPLEX SUBUNIT 10"/>
    <property type="match status" value="1"/>
</dbReference>
<comment type="similarity">
    <text evidence="2">Belongs to the complex I NDUFB10 subunit family.</text>
</comment>
<keyword evidence="6" id="KW-0999">Mitochondrion inner membrane</keyword>
<reference evidence="10 11" key="1">
    <citation type="submission" date="2024-03" db="EMBL/GenBank/DDBJ databases">
        <title>The genome assembly and annotation of the cricket Gryllus longicercus Weissman &amp; Gray.</title>
        <authorList>
            <person name="Szrajer S."/>
            <person name="Gray D."/>
            <person name="Ylla G."/>
        </authorList>
    </citation>
    <scope>NUCLEOTIDE SEQUENCE [LARGE SCALE GENOMIC DNA]</scope>
    <source>
        <strain evidence="10">DAG 2021-001</strain>
        <tissue evidence="10">Whole body minus gut</tissue>
    </source>
</reference>
<comment type="subcellular location">
    <subcellularLocation>
        <location evidence="1">Mitochondrion inner membrane</location>
        <topology evidence="1">Peripheral membrane protein</topology>
        <orientation evidence="1">Matrix side</orientation>
    </subcellularLocation>
</comment>
<evidence type="ECO:0000313" key="11">
    <source>
        <dbReference type="Proteomes" id="UP001378592"/>
    </source>
</evidence>
<name>A0AAN9VUP5_9ORTH</name>
<evidence type="ECO:0000256" key="5">
    <source>
        <dbReference type="ARBA" id="ARBA00022660"/>
    </source>
</evidence>
<keyword evidence="11" id="KW-1185">Reference proteome</keyword>
<dbReference type="GO" id="GO:0045271">
    <property type="term" value="C:respiratory chain complex I"/>
    <property type="evidence" value="ECO:0007669"/>
    <property type="project" value="UniProtKB-ARBA"/>
</dbReference>
<evidence type="ECO:0000256" key="1">
    <source>
        <dbReference type="ARBA" id="ARBA00004443"/>
    </source>
</evidence>
<accession>A0AAN9VUP5</accession>
<evidence type="ECO:0000256" key="4">
    <source>
        <dbReference type="ARBA" id="ARBA00022448"/>
    </source>
</evidence>
<keyword evidence="4" id="KW-0813">Transport</keyword>
<dbReference type="InterPro" id="IPR039993">
    <property type="entry name" value="NDUFB10"/>
</dbReference>
<evidence type="ECO:0000256" key="8">
    <source>
        <dbReference type="ARBA" id="ARBA00023128"/>
    </source>
</evidence>
<comment type="caution">
    <text evidence="10">The sequence shown here is derived from an EMBL/GenBank/DDBJ whole genome shotgun (WGS) entry which is preliminary data.</text>
</comment>
<gene>
    <name evidence="10" type="ORF">R5R35_009087</name>
</gene>
<dbReference type="Pfam" id="PF10249">
    <property type="entry name" value="NDUFB10"/>
    <property type="match status" value="1"/>
</dbReference>
<sequence length="161" mass="19249">MGDNPLRSPIDRFTNAFVSFIEAPVIWFREKVVEPNRPTTYWYHQKFRRVPTIDECYTDDIVCYTEANLQYKRDRMVESEIVNILRQRYEDCILYESPNIEKCRPLHEQYLKESENWFIKYGDLGAYGDVKAAFMKQKHRMVWERRHGPVGTGMRENAAQG</sequence>
<keyword evidence="8" id="KW-0496">Mitochondrion</keyword>
<evidence type="ECO:0000256" key="7">
    <source>
        <dbReference type="ARBA" id="ARBA00022982"/>
    </source>
</evidence>
<evidence type="ECO:0000313" key="10">
    <source>
        <dbReference type="EMBL" id="KAK7870578.1"/>
    </source>
</evidence>
<protein>
    <recommendedName>
        <fullName evidence="3">NADH dehydrogenase [ubiquinone] 1 beta subcomplex subunit 10</fullName>
    </recommendedName>
</protein>
<proteinExistence type="inferred from homology"/>
<keyword evidence="9" id="KW-0472">Membrane</keyword>